<dbReference type="PANTHER" id="PTHR11017:SF570">
    <property type="entry name" value="DISEASE RESISTANCE PROTEIN (TIR-NBS CLASS)-RELATED"/>
    <property type="match status" value="1"/>
</dbReference>
<keyword evidence="1" id="KW-0433">Leucine-rich repeat</keyword>
<dbReference type="InterPro" id="IPR003591">
    <property type="entry name" value="Leu-rich_rpt_typical-subtyp"/>
</dbReference>
<dbReference type="SMART" id="SM00382">
    <property type="entry name" value="AAA"/>
    <property type="match status" value="1"/>
</dbReference>
<sequence>MVASSRPLPAMSVVILAYTSLAWARLPLPDLESSILRERACTALEDHTLTRQLKRAELTDASTPAMSRQPRPDLLEELSASSTSVSGNNFHVFLSFRGPDTRNGFVDHLYHRLKDVGLPFHPNFVFRDDENLPFGEDVAANLISAITGSRVSIPVISPTYASSRWCLRELIHIMKCKESRGQLVLPVLYKVSPEDVRYLRGSFGDAFRRREHRFDEEVNRQGREALKKAGDSRVFESEKFADGHEAELVNKLVEIVMGKQQEDFQPRLPVNVVGIDDRVAEVMKLMDTARPDTQVVGIYGIGGVGKTTLATAIYNKLFDKFECRSFLKDVRETIDGKGIGHVQSQLISDILKLHDYRVPDSDIGINTIQSRCTQKKVLILLDDVDRQDHLDKLIGGCSFVSGSRIIITCRDKTLLKSKYEYELKEMNAKDSLHLFSRFAFDGKEPPAELAALSSDIVATTGGLPLALMVIGSLLRGVKDRIVWREMLEKLRNAPDETVQEKLRISYDTLKYKEKQMFLDIACFFIGTEKRIATYLWEDLKFFPRIGLQILINRSLIKVDDNNELRMHDQLRDLGRAIARPEDMEPWRCSRLWDEEAIKVLRRKEENEKIEALHLDERGSREFMQRESFKRMPNLKFLDVSGVDFDTDFNDSLSVLRWLKWEGCPESFEATNVHLEKLVVLDLSDGFISENWGGWSSIKMGRLKVLNLSRCLHLQSTPNLSAFKNLEMLILEGCTYLEEIDPSIGDVKSLVSLNLRACVSLKKLPSQLGELTKLKELDIGYTAIEEIPPCIGSLKKLEMLNAYACTSGYSFCHVPYSIGKLESLTELNLSNTEISELPESIADLENLRILNISFCKKLSSLPSTISKLGKLEELNASVCQSPGGEVPIDGLSSLKILRLSSTCISGLPDAVGKLSCLEELNLAGCRMVKSLPQSISKLSSLQHLDSSNCDLQSLPELPASLTVLRVTCQQHTLPQISYLIHLKEISFHFCNLLELMPKLPSGTLKLRFYWCDKLKELPGLSSLEFLSQLLIEGCRELTEIKGLEGLKSLDYLSVSRCKKFSNLDGLEHLESLRNLEMVDLDASLMDDDLVQVQGVDRLKNLEVLEISSCGSLVRPDLSQLTHLKRLIARDCDNLVEIKGLETLKKLERLDIWGCKSIETLPDLSYFDNLNYLNIRFCGKLRDVQGLEKVASVDR</sequence>
<keyword evidence="2" id="KW-0677">Repeat</keyword>
<dbReference type="InterPro" id="IPR035897">
    <property type="entry name" value="Toll_tir_struct_dom_sf"/>
</dbReference>
<dbReference type="InterPro" id="IPR027417">
    <property type="entry name" value="P-loop_NTPase"/>
</dbReference>
<dbReference type="SUPFAM" id="SSF52058">
    <property type="entry name" value="L domain-like"/>
    <property type="match status" value="2"/>
</dbReference>
<evidence type="ECO:0000256" key="4">
    <source>
        <dbReference type="ARBA" id="ARBA00023027"/>
    </source>
</evidence>
<dbReference type="Gene3D" id="1.10.8.430">
    <property type="entry name" value="Helical domain of apoptotic protease-activating factors"/>
    <property type="match status" value="1"/>
</dbReference>
<evidence type="ECO:0000313" key="8">
    <source>
        <dbReference type="RefSeq" id="XP_048134038.1"/>
    </source>
</evidence>
<reference evidence="8" key="1">
    <citation type="submission" date="2025-08" db="UniProtKB">
        <authorList>
            <consortium name="RefSeq"/>
        </authorList>
    </citation>
    <scope>IDENTIFICATION</scope>
    <source>
        <tissue evidence="8">Leaf</tissue>
    </source>
</reference>
<gene>
    <name evidence="8" type="primary">LOC125314844</name>
</gene>
<dbReference type="Gene3D" id="3.80.10.10">
    <property type="entry name" value="Ribonuclease Inhibitor"/>
    <property type="match status" value="4"/>
</dbReference>
<dbReference type="RefSeq" id="XP_048134038.1">
    <property type="nucleotide sequence ID" value="XM_048278081.1"/>
</dbReference>
<dbReference type="Gene3D" id="3.40.1170.20">
    <property type="entry name" value="tRNA intron endonuclease, N-terminal domain"/>
    <property type="match status" value="1"/>
</dbReference>
<dbReference type="SUPFAM" id="SSF52200">
    <property type="entry name" value="Toll/Interleukin receptor TIR domain"/>
    <property type="match status" value="1"/>
</dbReference>
<dbReference type="Pfam" id="PF01582">
    <property type="entry name" value="TIR"/>
    <property type="match status" value="1"/>
</dbReference>
<evidence type="ECO:0000256" key="5">
    <source>
        <dbReference type="SAM" id="SignalP"/>
    </source>
</evidence>
<dbReference type="Pfam" id="PF23598">
    <property type="entry name" value="LRR_14"/>
    <property type="match status" value="2"/>
</dbReference>
<feature type="signal peptide" evidence="5">
    <location>
        <begin position="1"/>
        <end position="24"/>
    </location>
</feature>
<keyword evidence="5" id="KW-0732">Signal</keyword>
<protein>
    <submittedName>
        <fullName evidence="8">Disease resistance protein L6-like</fullName>
    </submittedName>
</protein>
<dbReference type="InterPro" id="IPR002182">
    <property type="entry name" value="NB-ARC"/>
</dbReference>
<evidence type="ECO:0000259" key="6">
    <source>
        <dbReference type="PROSITE" id="PS50104"/>
    </source>
</evidence>
<evidence type="ECO:0000313" key="7">
    <source>
        <dbReference type="Proteomes" id="UP000827889"/>
    </source>
</evidence>
<dbReference type="SMART" id="SM00369">
    <property type="entry name" value="LRR_TYP"/>
    <property type="match status" value="6"/>
</dbReference>
<dbReference type="SUPFAM" id="SSF52540">
    <property type="entry name" value="P-loop containing nucleoside triphosphate hydrolases"/>
    <property type="match status" value="1"/>
</dbReference>
<dbReference type="Gene3D" id="3.40.50.300">
    <property type="entry name" value="P-loop containing nucleotide triphosphate hydrolases"/>
    <property type="match status" value="1"/>
</dbReference>
<dbReference type="InterPro" id="IPR003593">
    <property type="entry name" value="AAA+_ATPase"/>
</dbReference>
<dbReference type="InterPro" id="IPR058192">
    <property type="entry name" value="WHD_ROQ1-like"/>
</dbReference>
<dbReference type="Pfam" id="PF00931">
    <property type="entry name" value="NB-ARC"/>
    <property type="match status" value="1"/>
</dbReference>
<evidence type="ECO:0000256" key="3">
    <source>
        <dbReference type="ARBA" id="ARBA00022821"/>
    </source>
</evidence>
<dbReference type="InterPro" id="IPR042197">
    <property type="entry name" value="Apaf_helical"/>
</dbReference>
<dbReference type="PANTHER" id="PTHR11017">
    <property type="entry name" value="LEUCINE-RICH REPEAT-CONTAINING PROTEIN"/>
    <property type="match status" value="1"/>
</dbReference>
<keyword evidence="3" id="KW-0611">Plant defense</keyword>
<dbReference type="Gene3D" id="3.40.50.10140">
    <property type="entry name" value="Toll/interleukin-1 receptor homology (TIR) domain"/>
    <property type="match status" value="1"/>
</dbReference>
<dbReference type="InterPro" id="IPR044974">
    <property type="entry name" value="Disease_R_plants"/>
</dbReference>
<feature type="chain" id="PRO_5045429595" evidence="5">
    <location>
        <begin position="25"/>
        <end position="1193"/>
    </location>
</feature>
<dbReference type="PRINTS" id="PR00364">
    <property type="entry name" value="DISEASERSIST"/>
</dbReference>
<keyword evidence="4" id="KW-0520">NAD</keyword>
<accession>A0ABM3HBS4</accession>
<proteinExistence type="predicted"/>
<dbReference type="InterPro" id="IPR000157">
    <property type="entry name" value="TIR_dom"/>
</dbReference>
<feature type="domain" description="TIR" evidence="6">
    <location>
        <begin position="88"/>
        <end position="226"/>
    </location>
</feature>
<dbReference type="InterPro" id="IPR032675">
    <property type="entry name" value="LRR_dom_sf"/>
</dbReference>
<evidence type="ECO:0000256" key="2">
    <source>
        <dbReference type="ARBA" id="ARBA00022737"/>
    </source>
</evidence>
<evidence type="ECO:0000256" key="1">
    <source>
        <dbReference type="ARBA" id="ARBA00022614"/>
    </source>
</evidence>
<organism evidence="7 8">
    <name type="scientific">Rhodamnia argentea</name>
    <dbReference type="NCBI Taxonomy" id="178133"/>
    <lineage>
        <taxon>Eukaryota</taxon>
        <taxon>Viridiplantae</taxon>
        <taxon>Streptophyta</taxon>
        <taxon>Embryophyta</taxon>
        <taxon>Tracheophyta</taxon>
        <taxon>Spermatophyta</taxon>
        <taxon>Magnoliopsida</taxon>
        <taxon>eudicotyledons</taxon>
        <taxon>Gunneridae</taxon>
        <taxon>Pentapetalae</taxon>
        <taxon>rosids</taxon>
        <taxon>malvids</taxon>
        <taxon>Myrtales</taxon>
        <taxon>Myrtaceae</taxon>
        <taxon>Myrtoideae</taxon>
        <taxon>Myrteae</taxon>
        <taxon>Australasian group</taxon>
        <taxon>Rhodamnia</taxon>
    </lineage>
</organism>
<name>A0ABM3HBS4_9MYRT</name>
<dbReference type="InterPro" id="IPR055414">
    <property type="entry name" value="LRR_R13L4/SHOC2-like"/>
</dbReference>
<dbReference type="SMART" id="SM00255">
    <property type="entry name" value="TIR"/>
    <property type="match status" value="1"/>
</dbReference>
<dbReference type="Proteomes" id="UP000827889">
    <property type="component" value="Chromosome 4"/>
</dbReference>
<dbReference type="Pfam" id="PF23282">
    <property type="entry name" value="WHD_ROQ1"/>
    <property type="match status" value="1"/>
</dbReference>
<dbReference type="PROSITE" id="PS50104">
    <property type="entry name" value="TIR"/>
    <property type="match status" value="1"/>
</dbReference>
<dbReference type="GeneID" id="125314844"/>
<keyword evidence="7" id="KW-1185">Reference proteome</keyword>